<dbReference type="InterPro" id="IPR001789">
    <property type="entry name" value="Sig_transdc_resp-reg_receiver"/>
</dbReference>
<evidence type="ECO:0000256" key="1">
    <source>
        <dbReference type="ARBA" id="ARBA00022553"/>
    </source>
</evidence>
<sequence length="245" mass="25031">MNTGTDAGAEAGRVAGTEAGTGDVVKVLVADDEAMIRAGVRAILSADPGIEVVAEAADGREAVEAVRAHRPDVALLDIRMPRMDGLAACEEIRRTAPGTAVAVLTTFSEDAYISRALGGGATGFLLKSGDPYELMTGVRAVADGGAYLSPKVARHVIAELGGERLTRGAAARARIAGLTTREREVLALLGEGLSNAGIGRRLHLVEGTVKGYVSAVLDHLEVGNRVQAAIVAYEAGLTAGAPTGP</sequence>
<keyword evidence="9" id="KW-1185">Reference proteome</keyword>
<dbReference type="CDD" id="cd06170">
    <property type="entry name" value="LuxR_C_like"/>
    <property type="match status" value="1"/>
</dbReference>
<dbReference type="EMBL" id="PXWG01000132">
    <property type="protein sequence ID" value="PSJ25221.1"/>
    <property type="molecule type" value="Genomic_DNA"/>
</dbReference>
<evidence type="ECO:0000259" key="6">
    <source>
        <dbReference type="PROSITE" id="PS50043"/>
    </source>
</evidence>
<keyword evidence="2" id="KW-0805">Transcription regulation</keyword>
<dbReference type="InterPro" id="IPR011006">
    <property type="entry name" value="CheY-like_superfamily"/>
</dbReference>
<dbReference type="InterPro" id="IPR016032">
    <property type="entry name" value="Sig_transdc_resp-reg_C-effctor"/>
</dbReference>
<evidence type="ECO:0000313" key="8">
    <source>
        <dbReference type="EMBL" id="PSJ25221.1"/>
    </source>
</evidence>
<protein>
    <submittedName>
        <fullName evidence="8">DNA-binding response regulator</fullName>
    </submittedName>
</protein>
<dbReference type="GO" id="GO:0003677">
    <property type="term" value="F:DNA binding"/>
    <property type="evidence" value="ECO:0007669"/>
    <property type="project" value="UniProtKB-KW"/>
</dbReference>
<evidence type="ECO:0000256" key="4">
    <source>
        <dbReference type="ARBA" id="ARBA00023163"/>
    </source>
</evidence>
<accession>A0A9X7JKB3</accession>
<dbReference type="PANTHER" id="PTHR43214">
    <property type="entry name" value="TWO-COMPONENT RESPONSE REGULATOR"/>
    <property type="match status" value="1"/>
</dbReference>
<evidence type="ECO:0000313" key="9">
    <source>
        <dbReference type="Proteomes" id="UP000242427"/>
    </source>
</evidence>
<dbReference type="CDD" id="cd17535">
    <property type="entry name" value="REC_NarL-like"/>
    <property type="match status" value="1"/>
</dbReference>
<dbReference type="PROSITE" id="PS50110">
    <property type="entry name" value="RESPONSE_REGULATORY"/>
    <property type="match status" value="1"/>
</dbReference>
<evidence type="ECO:0000256" key="3">
    <source>
        <dbReference type="ARBA" id="ARBA00023125"/>
    </source>
</evidence>
<dbReference type="AlphaFoldDB" id="A0A9X7JKB3"/>
<dbReference type="GO" id="GO:0000160">
    <property type="term" value="P:phosphorelay signal transduction system"/>
    <property type="evidence" value="ECO:0007669"/>
    <property type="project" value="InterPro"/>
</dbReference>
<dbReference type="InterPro" id="IPR058245">
    <property type="entry name" value="NreC/VraR/RcsB-like_REC"/>
</dbReference>
<dbReference type="SUPFAM" id="SSF46894">
    <property type="entry name" value="C-terminal effector domain of the bipartite response regulators"/>
    <property type="match status" value="1"/>
</dbReference>
<dbReference type="SMART" id="SM00421">
    <property type="entry name" value="HTH_LUXR"/>
    <property type="match status" value="1"/>
</dbReference>
<feature type="domain" description="HTH luxR-type" evidence="6">
    <location>
        <begin position="171"/>
        <end position="236"/>
    </location>
</feature>
<dbReference type="Proteomes" id="UP000242427">
    <property type="component" value="Unassembled WGS sequence"/>
</dbReference>
<organism evidence="8 9">
    <name type="scientific">Streptosporangium nondiastaticum</name>
    <dbReference type="NCBI Taxonomy" id="35764"/>
    <lineage>
        <taxon>Bacteria</taxon>
        <taxon>Bacillati</taxon>
        <taxon>Actinomycetota</taxon>
        <taxon>Actinomycetes</taxon>
        <taxon>Streptosporangiales</taxon>
        <taxon>Streptosporangiaceae</taxon>
        <taxon>Streptosporangium</taxon>
    </lineage>
</organism>
<dbReference type="PROSITE" id="PS50043">
    <property type="entry name" value="HTH_LUXR_2"/>
    <property type="match status" value="1"/>
</dbReference>
<proteinExistence type="predicted"/>
<keyword evidence="4" id="KW-0804">Transcription</keyword>
<dbReference type="SMART" id="SM00448">
    <property type="entry name" value="REC"/>
    <property type="match status" value="1"/>
</dbReference>
<dbReference type="OrthoDB" id="9808843at2"/>
<evidence type="ECO:0000256" key="5">
    <source>
        <dbReference type="PROSITE-ProRule" id="PRU00169"/>
    </source>
</evidence>
<dbReference type="PANTHER" id="PTHR43214:SF24">
    <property type="entry name" value="TRANSCRIPTIONAL REGULATORY PROTEIN NARL-RELATED"/>
    <property type="match status" value="1"/>
</dbReference>
<name>A0A9X7JKB3_9ACTN</name>
<keyword evidence="1 5" id="KW-0597">Phosphoprotein</keyword>
<dbReference type="Pfam" id="PF00072">
    <property type="entry name" value="Response_reg"/>
    <property type="match status" value="1"/>
</dbReference>
<gene>
    <name evidence="8" type="ORF">B7P34_29385</name>
</gene>
<comment type="caution">
    <text evidence="8">The sequence shown here is derived from an EMBL/GenBank/DDBJ whole genome shotgun (WGS) entry which is preliminary data.</text>
</comment>
<dbReference type="SUPFAM" id="SSF52172">
    <property type="entry name" value="CheY-like"/>
    <property type="match status" value="1"/>
</dbReference>
<reference evidence="8 9" key="1">
    <citation type="submission" date="2018-03" db="EMBL/GenBank/DDBJ databases">
        <title>Chitinolytic properties of Streptosporangium nondiastaticum TBG75A20.</title>
        <authorList>
            <person name="Gayathri V."/>
            <person name="Shiburaj S."/>
        </authorList>
    </citation>
    <scope>NUCLEOTIDE SEQUENCE [LARGE SCALE GENOMIC DNA]</scope>
    <source>
        <strain evidence="8 9">TBG75A20</strain>
    </source>
</reference>
<dbReference type="Pfam" id="PF00196">
    <property type="entry name" value="GerE"/>
    <property type="match status" value="1"/>
</dbReference>
<dbReference type="InterPro" id="IPR000792">
    <property type="entry name" value="Tscrpt_reg_LuxR_C"/>
</dbReference>
<keyword evidence="3 8" id="KW-0238">DNA-binding</keyword>
<dbReference type="InterPro" id="IPR039420">
    <property type="entry name" value="WalR-like"/>
</dbReference>
<feature type="domain" description="Response regulatory" evidence="7">
    <location>
        <begin position="26"/>
        <end position="142"/>
    </location>
</feature>
<dbReference type="Gene3D" id="3.40.50.2300">
    <property type="match status" value="1"/>
</dbReference>
<dbReference type="PRINTS" id="PR00038">
    <property type="entry name" value="HTHLUXR"/>
</dbReference>
<evidence type="ECO:0000259" key="7">
    <source>
        <dbReference type="PROSITE" id="PS50110"/>
    </source>
</evidence>
<feature type="modified residue" description="4-aspartylphosphate" evidence="5">
    <location>
        <position position="77"/>
    </location>
</feature>
<evidence type="ECO:0000256" key="2">
    <source>
        <dbReference type="ARBA" id="ARBA00023015"/>
    </source>
</evidence>
<dbReference type="GO" id="GO:0006355">
    <property type="term" value="P:regulation of DNA-templated transcription"/>
    <property type="evidence" value="ECO:0007669"/>
    <property type="project" value="InterPro"/>
</dbReference>